<feature type="compositionally biased region" description="Polar residues" evidence="2">
    <location>
        <begin position="519"/>
        <end position="537"/>
    </location>
</feature>
<dbReference type="PANTHER" id="PTHR18839">
    <property type="entry name" value="MITOTIC INTERACTOR AND SUBSTRATE OF PLK1 MISP FAMILY MEMBER"/>
    <property type="match status" value="1"/>
</dbReference>
<evidence type="ECO:0000313" key="5">
    <source>
        <dbReference type="Proteomes" id="UP000314986"/>
    </source>
</evidence>
<reference evidence="4" key="5">
    <citation type="submission" date="2025-09" db="UniProtKB">
        <authorList>
            <consortium name="Ensembl"/>
        </authorList>
    </citation>
    <scope>IDENTIFICATION</scope>
</reference>
<dbReference type="GeneID" id="103174628"/>
<accession>A0A4W3GZU6</accession>
<dbReference type="Proteomes" id="UP000314986">
    <property type="component" value="Unassembled WGS sequence"/>
</dbReference>
<feature type="compositionally biased region" description="Basic and acidic residues" evidence="2">
    <location>
        <begin position="423"/>
        <end position="439"/>
    </location>
</feature>
<evidence type="ECO:0000256" key="2">
    <source>
        <dbReference type="SAM" id="MobiDB-lite"/>
    </source>
</evidence>
<keyword evidence="5" id="KW-1185">Reference proteome</keyword>
<dbReference type="Ensembl" id="ENSCMIT00000009322.1">
    <property type="protein sequence ID" value="ENSCMIP00000009071.1"/>
    <property type="gene ID" value="ENSCMIG00000004840.1"/>
</dbReference>
<keyword evidence="1" id="KW-0175">Coiled coil</keyword>
<proteinExistence type="predicted"/>
<feature type="region of interest" description="Disordered" evidence="2">
    <location>
        <begin position="203"/>
        <end position="230"/>
    </location>
</feature>
<feature type="region of interest" description="Disordered" evidence="2">
    <location>
        <begin position="519"/>
        <end position="538"/>
    </location>
</feature>
<evidence type="ECO:0000313" key="4">
    <source>
        <dbReference type="Ensembl" id="ENSCMIP00000009071.1"/>
    </source>
</evidence>
<organism evidence="4 5">
    <name type="scientific">Callorhinchus milii</name>
    <name type="common">Ghost shark</name>
    <dbReference type="NCBI Taxonomy" id="7868"/>
    <lineage>
        <taxon>Eukaryota</taxon>
        <taxon>Metazoa</taxon>
        <taxon>Chordata</taxon>
        <taxon>Craniata</taxon>
        <taxon>Vertebrata</taxon>
        <taxon>Chondrichthyes</taxon>
        <taxon>Holocephali</taxon>
        <taxon>Chimaeriformes</taxon>
        <taxon>Callorhinchidae</taxon>
        <taxon>Callorhinchus</taxon>
    </lineage>
</organism>
<dbReference type="Pfam" id="PF15304">
    <property type="entry name" value="AKAP2_C"/>
    <property type="match status" value="1"/>
</dbReference>
<feature type="region of interest" description="Disordered" evidence="2">
    <location>
        <begin position="419"/>
        <end position="465"/>
    </location>
</feature>
<reference evidence="4" key="4">
    <citation type="submission" date="2025-08" db="UniProtKB">
        <authorList>
            <consortium name="Ensembl"/>
        </authorList>
    </citation>
    <scope>IDENTIFICATION</scope>
</reference>
<dbReference type="OMA" id="NQFAEMQ"/>
<dbReference type="KEGG" id="cmk:103174628"/>
<gene>
    <name evidence="4" type="primary">LOC103174628</name>
</gene>
<dbReference type="PANTHER" id="PTHR18839:SF0">
    <property type="entry name" value="MITOTIC INTERACTOR AND SUBSTRATE OF PLK1 ISOFORM X1-RELATED"/>
    <property type="match status" value="1"/>
</dbReference>
<feature type="domain" description="A-kinase anchor protein 2 C-terminal" evidence="3">
    <location>
        <begin position="861"/>
        <end position="973"/>
    </location>
</feature>
<dbReference type="GeneTree" id="ENSGT00980000198918"/>
<dbReference type="OrthoDB" id="9937247at2759"/>
<evidence type="ECO:0000259" key="3">
    <source>
        <dbReference type="Pfam" id="PF15304"/>
    </source>
</evidence>
<name>A0A4W3GZU6_CALMI</name>
<dbReference type="RefSeq" id="XP_007885289.1">
    <property type="nucleotide sequence ID" value="XM_007887098.2"/>
</dbReference>
<reference evidence="5" key="3">
    <citation type="journal article" date="2014" name="Nature">
        <title>Elephant shark genome provides unique insights into gnathostome evolution.</title>
        <authorList>
            <consortium name="International Elephant Shark Genome Sequencing Consortium"/>
            <person name="Venkatesh B."/>
            <person name="Lee A.P."/>
            <person name="Ravi V."/>
            <person name="Maurya A.K."/>
            <person name="Lian M.M."/>
            <person name="Swann J.B."/>
            <person name="Ohta Y."/>
            <person name="Flajnik M.F."/>
            <person name="Sutoh Y."/>
            <person name="Kasahara M."/>
            <person name="Hoon S."/>
            <person name="Gangu V."/>
            <person name="Roy S.W."/>
            <person name="Irimia M."/>
            <person name="Korzh V."/>
            <person name="Kondrychyn I."/>
            <person name="Lim Z.W."/>
            <person name="Tay B.H."/>
            <person name="Tohari S."/>
            <person name="Kong K.W."/>
            <person name="Ho S."/>
            <person name="Lorente-Galdos B."/>
            <person name="Quilez J."/>
            <person name="Marques-Bonet T."/>
            <person name="Raney B.J."/>
            <person name="Ingham P.W."/>
            <person name="Tay A."/>
            <person name="Hillier L.W."/>
            <person name="Minx P."/>
            <person name="Boehm T."/>
            <person name="Wilson R.K."/>
            <person name="Brenner S."/>
            <person name="Warren W.C."/>
        </authorList>
    </citation>
    <scope>NUCLEOTIDE SEQUENCE [LARGE SCALE GENOMIC DNA]</scope>
</reference>
<reference evidence="5" key="2">
    <citation type="journal article" date="2007" name="PLoS Biol.">
        <title>Survey sequencing and comparative analysis of the elephant shark (Callorhinchus milii) genome.</title>
        <authorList>
            <person name="Venkatesh B."/>
            <person name="Kirkness E.F."/>
            <person name="Loh Y.H."/>
            <person name="Halpern A.L."/>
            <person name="Lee A.P."/>
            <person name="Johnson J."/>
            <person name="Dandona N."/>
            <person name="Viswanathan L.D."/>
            <person name="Tay A."/>
            <person name="Venter J.C."/>
            <person name="Strausberg R.L."/>
            <person name="Brenner S."/>
        </authorList>
    </citation>
    <scope>NUCLEOTIDE SEQUENCE [LARGE SCALE GENOMIC DNA]</scope>
</reference>
<feature type="compositionally biased region" description="Polar residues" evidence="2">
    <location>
        <begin position="203"/>
        <end position="217"/>
    </location>
</feature>
<dbReference type="AlphaFoldDB" id="A0A4W3GZU6"/>
<evidence type="ECO:0000256" key="1">
    <source>
        <dbReference type="ARBA" id="ARBA00023054"/>
    </source>
</evidence>
<protein>
    <submittedName>
        <fullName evidence="4">A-kinase anchor protein 2-like</fullName>
    </submittedName>
</protein>
<dbReference type="InParanoid" id="A0A4W3GZU6"/>
<dbReference type="InterPro" id="IPR029304">
    <property type="entry name" value="AKAP2_C"/>
</dbReference>
<dbReference type="InterPro" id="IPR042779">
    <property type="entry name" value="MISP/MISP3-like"/>
</dbReference>
<reference evidence="5" key="1">
    <citation type="journal article" date="2006" name="Science">
        <title>Ancient noncoding elements conserved in the human genome.</title>
        <authorList>
            <person name="Venkatesh B."/>
            <person name="Kirkness E.F."/>
            <person name="Loh Y.H."/>
            <person name="Halpern A.L."/>
            <person name="Lee A.P."/>
            <person name="Johnson J."/>
            <person name="Dandona N."/>
            <person name="Viswanathan L.D."/>
            <person name="Tay A."/>
            <person name="Venter J.C."/>
            <person name="Strausberg R.L."/>
            <person name="Brenner S."/>
        </authorList>
    </citation>
    <scope>NUCLEOTIDE SEQUENCE [LARGE SCALE GENOMIC DNA]</scope>
</reference>
<sequence>MLKHCSAFLWCNDIWHRFGKQNVVQANNTSSNEEKLKQKIVNVGGTCCDIVAMETKEEVSESESSDVSETITMETKVTGNGTVYPEKVSGVTEEEYLGLKETEQIMNIYSRTAEPAMAENVKETNEGDCSEDKDCINQELLEPEQDLAHTPLEFKTIPAYKMSGDSFDILENKQSVDFLRAALNEISDKNLACEELVQRASDTESQSSLVTENTTVDSEGDQEEYRFSESPTALVEDNQGRMVTFQTITEVVEKTEISSDTGSENNSTGSPAIIDLDEEMEEKCSENSGNEKDVENVSTTELMVENATSLDKQHLVNLFTINPNGAIQRCFTSNIKETLSESTIYENEMEPILSVIPNEPSLISTPIENSADKSETVYKEFRSVEKYLPKINEQVEFMQENESVQILDDTERTSYELEGTDLQAKKATDNVNDRHEAQSKSKASKIQWDLQTPGERSNSEKLTNENVDTEHVDFAAARRQWLMIEETSKSQSCQTPFKQPKNQLKTKCINVKEKRCDSSVSNSMQKEGTYPYPTSVNFPKDKGRNNHLVGSIFDTDVNYWSSSVNLTKEEDILASQENNDLVRDLDQNLTLKLDAFSVSSEENDFYLDESAHRSQALLAETPSFVPLVHRRQVETPIEKEIRRNIKREESLRRARGITKHTCSGEYVEIKSPPFVLQPNSSPSTKVKNNQLAEMQMQREILFERKREEDLVRQGKIRETYNEGLSPEIEARKKVFEQQYVTPLSTSRNTLPPITIPHINTSSSFLLKSPLNKSPSYNEIKLSNVIILENDAMILPGEEKVSYAAPPKAKNPNEWPSETGNVIILGTPNLIVRSSSDFSLSSASATNAEVTVQNNPFFKLRSSGSILDQEIKKVQEREEELRRQRYSLCAMPTSAESCLSSPTSSENFCPGYCESINISSSSPMSAMMELGRLHKLAQKFEKAESILKKNDSTNTETRKTHRKNAMALRWEAGIFADDQDNEL</sequence>